<evidence type="ECO:0000313" key="1">
    <source>
        <dbReference type="EMBL" id="KAJ5112961.1"/>
    </source>
</evidence>
<dbReference type="AlphaFoldDB" id="A0A9W9G6D2"/>
<dbReference type="SUPFAM" id="SSF75304">
    <property type="entry name" value="Amidase signature (AS) enzymes"/>
    <property type="match status" value="1"/>
</dbReference>
<keyword evidence="2" id="KW-1185">Reference proteome</keyword>
<proteinExistence type="predicted"/>
<protein>
    <submittedName>
        <fullName evidence="1">Uncharacterized protein</fullName>
    </submittedName>
</protein>
<name>A0A9W9G6D2_9EURO</name>
<dbReference type="OrthoDB" id="566138at2759"/>
<evidence type="ECO:0000313" key="2">
    <source>
        <dbReference type="Proteomes" id="UP001149165"/>
    </source>
</evidence>
<comment type="caution">
    <text evidence="1">The sequence shown here is derived from an EMBL/GenBank/DDBJ whole genome shotgun (WGS) entry which is preliminary data.</text>
</comment>
<reference evidence="1" key="1">
    <citation type="submission" date="2022-11" db="EMBL/GenBank/DDBJ databases">
        <authorList>
            <person name="Petersen C."/>
        </authorList>
    </citation>
    <scope>NUCLEOTIDE SEQUENCE</scope>
    <source>
        <strain evidence="1">IBT 30069</strain>
    </source>
</reference>
<dbReference type="Gene3D" id="3.90.1300.10">
    <property type="entry name" value="Amidase signature (AS) domain"/>
    <property type="match status" value="1"/>
</dbReference>
<dbReference type="EMBL" id="JAPQKH010000002">
    <property type="protein sequence ID" value="KAJ5112961.1"/>
    <property type="molecule type" value="Genomic_DNA"/>
</dbReference>
<accession>A0A9W9G6D2</accession>
<dbReference type="Proteomes" id="UP001149165">
    <property type="component" value="Unassembled WGS sequence"/>
</dbReference>
<dbReference type="InterPro" id="IPR036928">
    <property type="entry name" value="AS_sf"/>
</dbReference>
<gene>
    <name evidence="1" type="ORF">N7456_001495</name>
</gene>
<sequence>MPLGYLSPSGRPFGLCLIAKANEEGKLLRIMSAYQATFAEREFSGPLIDARAIKSKVLMGLVWALTSGASYTSCAAVSMKGESYYSCMQQASQNKKEDSA</sequence>
<organism evidence="1 2">
    <name type="scientific">Penicillium angulare</name>
    <dbReference type="NCBI Taxonomy" id="116970"/>
    <lineage>
        <taxon>Eukaryota</taxon>
        <taxon>Fungi</taxon>
        <taxon>Dikarya</taxon>
        <taxon>Ascomycota</taxon>
        <taxon>Pezizomycotina</taxon>
        <taxon>Eurotiomycetes</taxon>
        <taxon>Eurotiomycetidae</taxon>
        <taxon>Eurotiales</taxon>
        <taxon>Aspergillaceae</taxon>
        <taxon>Penicillium</taxon>
    </lineage>
</organism>
<reference evidence="1" key="2">
    <citation type="journal article" date="2023" name="IMA Fungus">
        <title>Comparative genomic study of the Penicillium genus elucidates a diverse pangenome and 15 lateral gene transfer events.</title>
        <authorList>
            <person name="Petersen C."/>
            <person name="Sorensen T."/>
            <person name="Nielsen M.R."/>
            <person name="Sondergaard T.E."/>
            <person name="Sorensen J.L."/>
            <person name="Fitzpatrick D.A."/>
            <person name="Frisvad J.C."/>
            <person name="Nielsen K.L."/>
        </authorList>
    </citation>
    <scope>NUCLEOTIDE SEQUENCE</scope>
    <source>
        <strain evidence="1">IBT 30069</strain>
    </source>
</reference>